<keyword evidence="10 13" id="KW-1133">Transmembrane helix</keyword>
<sequence>MGYLEATFQVLTVSSSIMVRLSPWPDFQRIYKTKNTGEVQILPVVMLFANCVVLGWFGYLSENIFPLFVTAVFGLVTCGGFIAVFYRYTDDKRSAHKIGAVALAVIILVCLYGAIGLAGFTGQSKSSMATAMGAFSVATSIGLYSSPLATIKRVVRSKSTASMPFTLCLANFFSSVCWTVYAILIMDVWILLPNIVGCVLTMIQLALYIIYPTSKAAETQLEVVIIDHSGVTTEHERKIALPSVLDTDETLQVVSGRKSSIGCNDCFVEVQSPVTHDKAPSDVVVR</sequence>
<dbReference type="GO" id="GO:0005886">
    <property type="term" value="C:plasma membrane"/>
    <property type="evidence" value="ECO:0007669"/>
    <property type="project" value="UniProtKB-SubCell"/>
</dbReference>
<dbReference type="Pfam" id="PF03083">
    <property type="entry name" value="MtN3_slv"/>
    <property type="match status" value="2"/>
</dbReference>
<dbReference type="PANTHER" id="PTHR10791">
    <property type="entry name" value="RAG1-ACTIVATING PROTEIN 1"/>
    <property type="match status" value="1"/>
</dbReference>
<dbReference type="Gene3D" id="1.20.1280.290">
    <property type="match status" value="2"/>
</dbReference>
<keyword evidence="12 13" id="KW-0472">Membrane</keyword>
<name>A0AAV0SUX3_9STRA</name>
<proteinExistence type="inferred from homology"/>
<evidence type="ECO:0000256" key="4">
    <source>
        <dbReference type="ARBA" id="ARBA00021741"/>
    </source>
</evidence>
<evidence type="ECO:0000256" key="5">
    <source>
        <dbReference type="ARBA" id="ARBA00022448"/>
    </source>
</evidence>
<feature type="transmembrane region" description="Helical" evidence="13">
    <location>
        <begin position="126"/>
        <end position="144"/>
    </location>
</feature>
<evidence type="ECO:0000256" key="12">
    <source>
        <dbReference type="ARBA" id="ARBA00023136"/>
    </source>
</evidence>
<feature type="transmembrane region" description="Helical" evidence="13">
    <location>
        <begin position="98"/>
        <end position="120"/>
    </location>
</feature>
<keyword evidence="7" id="KW-0762">Sugar transport</keyword>
<evidence type="ECO:0000256" key="8">
    <source>
        <dbReference type="ARBA" id="ARBA00022692"/>
    </source>
</evidence>
<evidence type="ECO:0000256" key="11">
    <source>
        <dbReference type="ARBA" id="ARBA00023034"/>
    </source>
</evidence>
<keyword evidence="5" id="KW-0813">Transport</keyword>
<dbReference type="GO" id="GO:0000139">
    <property type="term" value="C:Golgi membrane"/>
    <property type="evidence" value="ECO:0007669"/>
    <property type="project" value="UniProtKB-SubCell"/>
</dbReference>
<comment type="similarity">
    <text evidence="3">Belongs to the SWEET sugar transporter family.</text>
</comment>
<dbReference type="FunFam" id="1.20.1280.290:FF:000004">
    <property type="entry name" value="Sugar transporter SWEET"/>
    <property type="match status" value="1"/>
</dbReference>
<reference evidence="14" key="1">
    <citation type="submission" date="2022-12" db="EMBL/GenBank/DDBJ databases">
        <authorList>
            <person name="Webb A."/>
        </authorList>
    </citation>
    <scope>NUCLEOTIDE SEQUENCE</scope>
    <source>
        <strain evidence="14">Pd1</strain>
    </source>
</reference>
<comment type="subcellular location">
    <subcellularLocation>
        <location evidence="1">Cell membrane</location>
        <topology evidence="1">Multi-pass membrane protein</topology>
    </subcellularLocation>
    <subcellularLocation>
        <location evidence="2">Golgi apparatus membrane</location>
        <topology evidence="2">Multi-pass membrane protein</topology>
    </subcellularLocation>
</comment>
<evidence type="ECO:0000256" key="1">
    <source>
        <dbReference type="ARBA" id="ARBA00004651"/>
    </source>
</evidence>
<evidence type="ECO:0000256" key="7">
    <source>
        <dbReference type="ARBA" id="ARBA00022597"/>
    </source>
</evidence>
<evidence type="ECO:0000256" key="10">
    <source>
        <dbReference type="ARBA" id="ARBA00022989"/>
    </source>
</evidence>
<feature type="transmembrane region" description="Helical" evidence="13">
    <location>
        <begin position="65"/>
        <end position="86"/>
    </location>
</feature>
<dbReference type="InterPro" id="IPR004316">
    <property type="entry name" value="SWEET_rpt"/>
</dbReference>
<evidence type="ECO:0000256" key="3">
    <source>
        <dbReference type="ARBA" id="ARBA00007809"/>
    </source>
</evidence>
<evidence type="ECO:0000313" key="14">
    <source>
        <dbReference type="EMBL" id="CAI5708352.1"/>
    </source>
</evidence>
<evidence type="ECO:0000313" key="15">
    <source>
        <dbReference type="Proteomes" id="UP001162029"/>
    </source>
</evidence>
<dbReference type="AlphaFoldDB" id="A0AAV0SUX3"/>
<feature type="transmembrane region" description="Helical" evidence="13">
    <location>
        <begin position="39"/>
        <end position="59"/>
    </location>
</feature>
<dbReference type="InterPro" id="IPR047664">
    <property type="entry name" value="SWEET"/>
</dbReference>
<dbReference type="EMBL" id="CANTFM010000013">
    <property type="protein sequence ID" value="CAI5708352.1"/>
    <property type="molecule type" value="Genomic_DNA"/>
</dbReference>
<evidence type="ECO:0000256" key="13">
    <source>
        <dbReference type="SAM" id="Phobius"/>
    </source>
</evidence>
<evidence type="ECO:0000256" key="9">
    <source>
        <dbReference type="ARBA" id="ARBA00022737"/>
    </source>
</evidence>
<evidence type="ECO:0000256" key="2">
    <source>
        <dbReference type="ARBA" id="ARBA00004653"/>
    </source>
</evidence>
<keyword evidence="8 13" id="KW-0812">Transmembrane</keyword>
<feature type="transmembrane region" description="Helical" evidence="13">
    <location>
        <begin position="165"/>
        <end position="184"/>
    </location>
</feature>
<organism evidence="14 15">
    <name type="scientific">Peronospora destructor</name>
    <dbReference type="NCBI Taxonomy" id="86335"/>
    <lineage>
        <taxon>Eukaryota</taxon>
        <taxon>Sar</taxon>
        <taxon>Stramenopiles</taxon>
        <taxon>Oomycota</taxon>
        <taxon>Peronosporomycetes</taxon>
        <taxon>Peronosporales</taxon>
        <taxon>Peronosporaceae</taxon>
        <taxon>Peronospora</taxon>
    </lineage>
</organism>
<feature type="transmembrane region" description="Helical" evidence="13">
    <location>
        <begin position="190"/>
        <end position="211"/>
    </location>
</feature>
<dbReference type="PANTHER" id="PTHR10791:SF30">
    <property type="entry name" value="SUGAR TRANSPORTER SWEET1"/>
    <property type="match status" value="1"/>
</dbReference>
<keyword evidence="9" id="KW-0677">Repeat</keyword>
<comment type="caution">
    <text evidence="14">The sequence shown here is derived from an EMBL/GenBank/DDBJ whole genome shotgun (WGS) entry which is preliminary data.</text>
</comment>
<keyword evidence="11" id="KW-0333">Golgi apparatus</keyword>
<dbReference type="Proteomes" id="UP001162029">
    <property type="component" value="Unassembled WGS sequence"/>
</dbReference>
<keyword evidence="6" id="KW-1003">Cell membrane</keyword>
<keyword evidence="15" id="KW-1185">Reference proteome</keyword>
<accession>A0AAV0SUX3</accession>
<evidence type="ECO:0000256" key="6">
    <source>
        <dbReference type="ARBA" id="ARBA00022475"/>
    </source>
</evidence>
<protein>
    <recommendedName>
        <fullName evidence="4">Sugar transporter SWEET1</fullName>
    </recommendedName>
</protein>
<dbReference type="FunFam" id="1.20.1280.290:FF:000007">
    <property type="entry name" value="Bidirectional sugar transporter SWEET7"/>
    <property type="match status" value="1"/>
</dbReference>
<dbReference type="GO" id="GO:0051119">
    <property type="term" value="F:sugar transmembrane transporter activity"/>
    <property type="evidence" value="ECO:0007669"/>
    <property type="project" value="InterPro"/>
</dbReference>
<gene>
    <name evidence="14" type="ORF">PDE001_LOCUS65</name>
</gene>